<feature type="signal peptide" evidence="1">
    <location>
        <begin position="1"/>
        <end position="19"/>
    </location>
</feature>
<dbReference type="Proteomes" id="UP001597304">
    <property type="component" value="Unassembled WGS sequence"/>
</dbReference>
<keyword evidence="3" id="KW-1185">Reference proteome</keyword>
<evidence type="ECO:0000313" key="3">
    <source>
        <dbReference type="Proteomes" id="UP001597304"/>
    </source>
</evidence>
<proteinExistence type="predicted"/>
<sequence length="346" mass="35503">MKKLVSALGLVMVGTAAFAQGVPVTCSTPLTALSTSTTGWTIAGPVGPVTRTTPPPTTPPTTGYAAAVSATPLNEPPPADGSDSGYRWDPAASWISINNTGASNTGSPHYFYFKQTINLDASVDPSTFSLTYDTQTDDQLWSVYVNDVQVQAPPSPTTPIYAGFGPADGTNYRHTEKHAITVASGWQPGANTIVFAVNDFGGNTGFASNATNMVVNCTTAAPDNFPVVNTTTQTTPSVIDNDTVGGAAVVLGTNATLVPGTAPAGMTMNPDGTITVPAGTAPGSYRFPYSLCPLPASTPPNCVAGEATVVVSAAAVAVPVNDWRALGALALLVTVVSGWRLRRRPN</sequence>
<evidence type="ECO:0000313" key="2">
    <source>
        <dbReference type="EMBL" id="MFD1711048.1"/>
    </source>
</evidence>
<dbReference type="EMBL" id="JBHUEJ010000019">
    <property type="protein sequence ID" value="MFD1711048.1"/>
    <property type="molecule type" value="Genomic_DNA"/>
</dbReference>
<evidence type="ECO:0008006" key="4">
    <source>
        <dbReference type="Google" id="ProtNLM"/>
    </source>
</evidence>
<protein>
    <recommendedName>
        <fullName evidence="4">IPTL-CTERM sorting domain-containing protein</fullName>
    </recommendedName>
</protein>
<dbReference type="Gene3D" id="2.60.120.260">
    <property type="entry name" value="Galactose-binding domain-like"/>
    <property type="match status" value="1"/>
</dbReference>
<feature type="chain" id="PRO_5046243804" description="IPTL-CTERM sorting domain-containing protein" evidence="1">
    <location>
        <begin position="20"/>
        <end position="346"/>
    </location>
</feature>
<gene>
    <name evidence="2" type="ORF">ACFSF0_10550</name>
</gene>
<name>A0ABW4KUA1_9BURK</name>
<comment type="caution">
    <text evidence="2">The sequence shown here is derived from an EMBL/GenBank/DDBJ whole genome shotgun (WGS) entry which is preliminary data.</text>
</comment>
<evidence type="ECO:0000256" key="1">
    <source>
        <dbReference type="SAM" id="SignalP"/>
    </source>
</evidence>
<keyword evidence="1" id="KW-0732">Signal</keyword>
<dbReference type="RefSeq" id="WP_147911456.1">
    <property type="nucleotide sequence ID" value="NZ_JBHUEJ010000019.1"/>
</dbReference>
<reference evidence="3" key="1">
    <citation type="journal article" date="2019" name="Int. J. Syst. Evol. Microbiol.">
        <title>The Global Catalogue of Microorganisms (GCM) 10K type strain sequencing project: providing services to taxonomists for standard genome sequencing and annotation.</title>
        <authorList>
            <consortium name="The Broad Institute Genomics Platform"/>
            <consortium name="The Broad Institute Genome Sequencing Center for Infectious Disease"/>
            <person name="Wu L."/>
            <person name="Ma J."/>
        </authorList>
    </citation>
    <scope>NUCLEOTIDE SEQUENCE [LARGE SCALE GENOMIC DNA]</scope>
    <source>
        <strain evidence="3">LMG 29247</strain>
    </source>
</reference>
<organism evidence="2 3">
    <name type="scientific">Ottowia flava</name>
    <dbReference type="NCBI Taxonomy" id="2675430"/>
    <lineage>
        <taxon>Bacteria</taxon>
        <taxon>Pseudomonadati</taxon>
        <taxon>Pseudomonadota</taxon>
        <taxon>Betaproteobacteria</taxon>
        <taxon>Burkholderiales</taxon>
        <taxon>Comamonadaceae</taxon>
        <taxon>Ottowia</taxon>
    </lineage>
</organism>
<accession>A0ABW4KUA1</accession>